<name>A0A212LHA9_9HYPH</name>
<evidence type="ECO:0000313" key="1">
    <source>
        <dbReference type="EMBL" id="SCM76759.1"/>
    </source>
</evidence>
<sequence>MIGKAVNQALGQFTILARQDNAVEVMMAKKQSSARLQKTFSLGNQRLALMHALNDILT</sequence>
<accession>A0A212LHA9</accession>
<dbReference type="AlphaFoldDB" id="A0A212LHA9"/>
<organism evidence="1">
    <name type="scientific">uncultured Pleomorphomonas sp</name>
    <dbReference type="NCBI Taxonomy" id="442121"/>
    <lineage>
        <taxon>Bacteria</taxon>
        <taxon>Pseudomonadati</taxon>
        <taxon>Pseudomonadota</taxon>
        <taxon>Alphaproteobacteria</taxon>
        <taxon>Hyphomicrobiales</taxon>
        <taxon>Pleomorphomonadaceae</taxon>
        <taxon>Pleomorphomonas</taxon>
        <taxon>environmental samples</taxon>
    </lineage>
</organism>
<dbReference type="EMBL" id="FMJD01000008">
    <property type="protein sequence ID" value="SCM76759.1"/>
    <property type="molecule type" value="Genomic_DNA"/>
</dbReference>
<proteinExistence type="predicted"/>
<reference evidence="1" key="1">
    <citation type="submission" date="2016-08" db="EMBL/GenBank/DDBJ databases">
        <authorList>
            <person name="Seilhamer J.J."/>
        </authorList>
    </citation>
    <scope>NUCLEOTIDE SEQUENCE</scope>
    <source>
        <strain evidence="1">86</strain>
    </source>
</reference>
<protein>
    <submittedName>
        <fullName evidence="1">Uncharacterized protein</fullName>
    </submittedName>
</protein>
<gene>
    <name evidence="1" type="ORF">KL86PLE_40564</name>
</gene>